<dbReference type="EMBL" id="BGPR01001302">
    <property type="protein sequence ID" value="GBM50523.1"/>
    <property type="molecule type" value="Genomic_DNA"/>
</dbReference>
<feature type="region of interest" description="Disordered" evidence="1">
    <location>
        <begin position="1"/>
        <end position="23"/>
    </location>
</feature>
<proteinExistence type="predicted"/>
<reference evidence="2 3" key="1">
    <citation type="journal article" date="2019" name="Sci. Rep.">
        <title>Orb-weaving spider Araneus ventricosus genome elucidates the spidroin gene catalogue.</title>
        <authorList>
            <person name="Kono N."/>
            <person name="Nakamura H."/>
            <person name="Ohtoshi R."/>
            <person name="Moran D.A.P."/>
            <person name="Shinohara A."/>
            <person name="Yoshida Y."/>
            <person name="Fujiwara M."/>
            <person name="Mori M."/>
            <person name="Tomita M."/>
            <person name="Arakawa K."/>
        </authorList>
    </citation>
    <scope>NUCLEOTIDE SEQUENCE [LARGE SCALE GENOMIC DNA]</scope>
</reference>
<gene>
    <name evidence="2" type="ORF">AVEN_160745_1</name>
</gene>
<evidence type="ECO:0000313" key="2">
    <source>
        <dbReference type="EMBL" id="GBM50523.1"/>
    </source>
</evidence>
<feature type="compositionally biased region" description="Low complexity" evidence="1">
    <location>
        <begin position="66"/>
        <end position="80"/>
    </location>
</feature>
<dbReference type="Proteomes" id="UP000499080">
    <property type="component" value="Unassembled WGS sequence"/>
</dbReference>
<protein>
    <submittedName>
        <fullName evidence="2">Uncharacterized protein</fullName>
    </submittedName>
</protein>
<feature type="region of interest" description="Disordered" evidence="1">
    <location>
        <begin position="66"/>
        <end position="89"/>
    </location>
</feature>
<evidence type="ECO:0000256" key="1">
    <source>
        <dbReference type="SAM" id="MobiDB-lite"/>
    </source>
</evidence>
<name>A0A4Y2GA81_ARAVE</name>
<sequence length="122" mass="13240">MSKRGNSPCFEDDDGNDHLFISLDENPPKRFHWGPAMMYAPERHTVATPKMRSTEPSATTPEVCFAQPSTTAAPQPSTAAGSPLGRDERRRAYKTVGSWELGGGIKAFVVQSSDGGAFVNIR</sequence>
<keyword evidence="3" id="KW-1185">Reference proteome</keyword>
<accession>A0A4Y2GA81</accession>
<comment type="caution">
    <text evidence="2">The sequence shown here is derived from an EMBL/GenBank/DDBJ whole genome shotgun (WGS) entry which is preliminary data.</text>
</comment>
<dbReference type="AlphaFoldDB" id="A0A4Y2GA81"/>
<organism evidence="2 3">
    <name type="scientific">Araneus ventricosus</name>
    <name type="common">Orbweaver spider</name>
    <name type="synonym">Epeira ventricosa</name>
    <dbReference type="NCBI Taxonomy" id="182803"/>
    <lineage>
        <taxon>Eukaryota</taxon>
        <taxon>Metazoa</taxon>
        <taxon>Ecdysozoa</taxon>
        <taxon>Arthropoda</taxon>
        <taxon>Chelicerata</taxon>
        <taxon>Arachnida</taxon>
        <taxon>Araneae</taxon>
        <taxon>Araneomorphae</taxon>
        <taxon>Entelegynae</taxon>
        <taxon>Araneoidea</taxon>
        <taxon>Araneidae</taxon>
        <taxon>Araneus</taxon>
    </lineage>
</organism>
<evidence type="ECO:0000313" key="3">
    <source>
        <dbReference type="Proteomes" id="UP000499080"/>
    </source>
</evidence>